<dbReference type="Proteomes" id="UP001219349">
    <property type="component" value="Chromosome"/>
</dbReference>
<protein>
    <submittedName>
        <fullName evidence="1">DUF1636 domain-containing protein</fullName>
    </submittedName>
</protein>
<dbReference type="CDD" id="cd02980">
    <property type="entry name" value="TRX_Fd_family"/>
    <property type="match status" value="1"/>
</dbReference>
<dbReference type="SUPFAM" id="SSF52833">
    <property type="entry name" value="Thioredoxin-like"/>
    <property type="match status" value="1"/>
</dbReference>
<evidence type="ECO:0000313" key="1">
    <source>
        <dbReference type="EMBL" id="WCR07908.1"/>
    </source>
</evidence>
<gene>
    <name evidence="1" type="ORF">JHX87_03515</name>
</gene>
<evidence type="ECO:0000313" key="2">
    <source>
        <dbReference type="Proteomes" id="UP001219349"/>
    </source>
</evidence>
<keyword evidence="2" id="KW-1185">Reference proteome</keyword>
<accession>A0ABY7SLV8</accession>
<proteinExistence type="predicted"/>
<dbReference type="Pfam" id="PF07845">
    <property type="entry name" value="DUF1636"/>
    <property type="match status" value="1"/>
</dbReference>
<organism evidence="1 2">
    <name type="scientific">Paracoccus fistulariae</name>
    <dbReference type="NCBI Taxonomy" id="658446"/>
    <lineage>
        <taxon>Bacteria</taxon>
        <taxon>Pseudomonadati</taxon>
        <taxon>Pseudomonadota</taxon>
        <taxon>Alphaproteobacteria</taxon>
        <taxon>Rhodobacterales</taxon>
        <taxon>Paracoccaceae</taxon>
        <taxon>Paracoccus</taxon>
    </lineage>
</organism>
<dbReference type="InterPro" id="IPR036249">
    <property type="entry name" value="Thioredoxin-like_sf"/>
</dbReference>
<dbReference type="RefSeq" id="WP_271882395.1">
    <property type="nucleotide sequence ID" value="NZ_CP067136.1"/>
</dbReference>
<dbReference type="EMBL" id="CP067136">
    <property type="protein sequence ID" value="WCR07908.1"/>
    <property type="molecule type" value="Genomic_DNA"/>
</dbReference>
<reference evidence="1 2" key="1">
    <citation type="submission" date="2021-01" db="EMBL/GenBank/DDBJ databases">
        <title>Biogeographic distribution of Paracoccus.</title>
        <authorList>
            <person name="Hollensteiner J."/>
            <person name="Leineberger J."/>
            <person name="Brinkhoff T."/>
            <person name="Daniel R."/>
        </authorList>
    </citation>
    <scope>NUCLEOTIDE SEQUENCE [LARGE SCALE GENOMIC DNA]</scope>
    <source>
        <strain evidence="1 2">KCTC 22803</strain>
    </source>
</reference>
<sequence>MTTAQSQVELLVCTRCRHGEGDDGAADRPGNLLMQALRQVSLPGVTITPVECMSNCARGCTVALRGAGRWTYIYGDLDADAHLQTICQGAAAYRAAPDGLVPWRERPEHFRKNCIARIPPMEST</sequence>
<dbReference type="InterPro" id="IPR012863">
    <property type="entry name" value="DUF1636"/>
</dbReference>
<name>A0ABY7SLV8_9RHOB</name>